<feature type="region of interest" description="Disordered" evidence="1">
    <location>
        <begin position="1"/>
        <end position="30"/>
    </location>
</feature>
<feature type="compositionally biased region" description="Polar residues" evidence="1">
    <location>
        <begin position="55"/>
        <end position="85"/>
    </location>
</feature>
<evidence type="ECO:0000313" key="2">
    <source>
        <dbReference type="EMBL" id="PGH17019.1"/>
    </source>
</evidence>
<keyword evidence="3" id="KW-1185">Reference proteome</keyword>
<feature type="compositionally biased region" description="Polar residues" evidence="1">
    <location>
        <begin position="352"/>
        <end position="365"/>
    </location>
</feature>
<proteinExistence type="predicted"/>
<gene>
    <name evidence="2" type="ORF">AJ79_01403</name>
</gene>
<feature type="compositionally biased region" description="Basic and acidic residues" evidence="1">
    <location>
        <begin position="461"/>
        <end position="510"/>
    </location>
</feature>
<dbReference type="AlphaFoldDB" id="A0A2B7Y7E4"/>
<dbReference type="OrthoDB" id="3946796at2759"/>
<feature type="compositionally biased region" description="Low complexity" evidence="1">
    <location>
        <begin position="369"/>
        <end position="390"/>
    </location>
</feature>
<feature type="compositionally biased region" description="Basic and acidic residues" evidence="1">
    <location>
        <begin position="520"/>
        <end position="530"/>
    </location>
</feature>
<feature type="compositionally biased region" description="Polar residues" evidence="1">
    <location>
        <begin position="220"/>
        <end position="229"/>
    </location>
</feature>
<feature type="compositionally biased region" description="Polar residues" evidence="1">
    <location>
        <begin position="1"/>
        <end position="13"/>
    </location>
</feature>
<protein>
    <submittedName>
        <fullName evidence="2">Uncharacterized protein</fullName>
    </submittedName>
</protein>
<dbReference type="Proteomes" id="UP000223968">
    <property type="component" value="Unassembled WGS sequence"/>
</dbReference>
<dbReference type="STRING" id="1447875.A0A2B7Y7E4"/>
<feature type="compositionally biased region" description="Polar residues" evidence="1">
    <location>
        <begin position="323"/>
        <end position="340"/>
    </location>
</feature>
<feature type="compositionally biased region" description="Polar residues" evidence="1">
    <location>
        <begin position="182"/>
        <end position="203"/>
    </location>
</feature>
<evidence type="ECO:0000313" key="3">
    <source>
        <dbReference type="Proteomes" id="UP000223968"/>
    </source>
</evidence>
<feature type="compositionally biased region" description="Basic and acidic residues" evidence="1">
    <location>
        <begin position="296"/>
        <end position="312"/>
    </location>
</feature>
<accession>A0A2B7Y7E4</accession>
<organism evidence="2 3">
    <name type="scientific">Helicocarpus griseus UAMH5409</name>
    <dbReference type="NCBI Taxonomy" id="1447875"/>
    <lineage>
        <taxon>Eukaryota</taxon>
        <taxon>Fungi</taxon>
        <taxon>Dikarya</taxon>
        <taxon>Ascomycota</taxon>
        <taxon>Pezizomycotina</taxon>
        <taxon>Eurotiomycetes</taxon>
        <taxon>Eurotiomycetidae</taxon>
        <taxon>Onygenales</taxon>
        <taxon>Ajellomycetaceae</taxon>
        <taxon>Helicocarpus</taxon>
    </lineage>
</organism>
<reference evidence="2 3" key="1">
    <citation type="submission" date="2017-10" db="EMBL/GenBank/DDBJ databases">
        <title>Comparative genomics in systemic dimorphic fungi from Ajellomycetaceae.</title>
        <authorList>
            <person name="Munoz J.F."/>
            <person name="Mcewen J.G."/>
            <person name="Clay O.K."/>
            <person name="Cuomo C.A."/>
        </authorList>
    </citation>
    <scope>NUCLEOTIDE SEQUENCE [LARGE SCALE GENOMIC DNA]</scope>
    <source>
        <strain evidence="2 3">UAMH5409</strain>
    </source>
</reference>
<feature type="compositionally biased region" description="Low complexity" evidence="1">
    <location>
        <begin position="263"/>
        <end position="277"/>
    </location>
</feature>
<sequence length="530" mass="58139">MGQLLENQVSPRSQPLRLAPPRFGQTPRFDPAIHQSPVEEDLMNEDEDSFLQTIISRSPSKLNGSDKWPNTPTESMASMSLQSPARSYKDIEDPLDAIDALEDALEQIGQALPVIEDRGLDSPVRAGTPTNGAPQSRPHGAPEAHLSRVQSNGTEPATRKRTVSFHRLRDGIEQKPQPREANPSNTPSNPAITRQSSLTTARTANGPVRSVSKTARPASNDASSTSIQPSMVRKGSHPNLSSNTASTTVSKASKPRPQSTVISTSKPGFTPSKSTKPPTRPTFELPGEAISRQRRAQREERLKREEEELQRKREFKARKPRHLSSTPSLPVKDTATSRSRATLKADEPGSPGNPSILQNGRSSSLMPGRTSSFRTPSTSSRTSNPTQPNNASTVKKSTSVSPATPAKPTTLNGTSRRLSSNESRTPKSCSRAESTPASSRTPATTNTARTDDNTLPVQRSRGKEIFTRERIHERERERERREKEEAAKRARVEAAERGRLASREWAERQKARMAARKSRSHPDLKAEEGS</sequence>
<feature type="compositionally biased region" description="Basic and acidic residues" evidence="1">
    <location>
        <begin position="167"/>
        <end position="178"/>
    </location>
</feature>
<dbReference type="EMBL" id="PDNB01000013">
    <property type="protein sequence ID" value="PGH17019.1"/>
    <property type="molecule type" value="Genomic_DNA"/>
</dbReference>
<feature type="compositionally biased region" description="Polar residues" evidence="1">
    <location>
        <begin position="238"/>
        <end position="262"/>
    </location>
</feature>
<feature type="compositionally biased region" description="Low complexity" evidence="1">
    <location>
        <begin position="434"/>
        <end position="448"/>
    </location>
</feature>
<feature type="region of interest" description="Disordered" evidence="1">
    <location>
        <begin position="55"/>
        <end position="90"/>
    </location>
</feature>
<feature type="compositionally biased region" description="Basic residues" evidence="1">
    <location>
        <begin position="313"/>
        <end position="322"/>
    </location>
</feature>
<evidence type="ECO:0000256" key="1">
    <source>
        <dbReference type="SAM" id="MobiDB-lite"/>
    </source>
</evidence>
<name>A0A2B7Y7E4_9EURO</name>
<comment type="caution">
    <text evidence="2">The sequence shown here is derived from an EMBL/GenBank/DDBJ whole genome shotgun (WGS) entry which is preliminary data.</text>
</comment>
<feature type="compositionally biased region" description="Polar residues" evidence="1">
    <location>
        <begin position="391"/>
        <end position="433"/>
    </location>
</feature>
<feature type="region of interest" description="Disordered" evidence="1">
    <location>
        <begin position="112"/>
        <end position="530"/>
    </location>
</feature>